<dbReference type="AlphaFoldDB" id="A0A0E9R2T5"/>
<protein>
    <submittedName>
        <fullName evidence="1">Uncharacterized protein</fullName>
    </submittedName>
</protein>
<name>A0A0E9R2T5_ANGAN</name>
<evidence type="ECO:0000313" key="1">
    <source>
        <dbReference type="EMBL" id="JAH23424.1"/>
    </source>
</evidence>
<sequence>MECQTIPIVLRPRSSFTISLEMMSSVYNTSSFKCPKDLKFLSLQEILQCKNLEEMLKFRNKLFDDISQKKSGCN</sequence>
<reference evidence="1" key="2">
    <citation type="journal article" date="2015" name="Fish Shellfish Immunol.">
        <title>Early steps in the European eel (Anguilla anguilla)-Vibrio vulnificus interaction in the gills: Role of the RtxA13 toxin.</title>
        <authorList>
            <person name="Callol A."/>
            <person name="Pajuelo D."/>
            <person name="Ebbesson L."/>
            <person name="Teles M."/>
            <person name="MacKenzie S."/>
            <person name="Amaro C."/>
        </authorList>
    </citation>
    <scope>NUCLEOTIDE SEQUENCE</scope>
</reference>
<dbReference type="EMBL" id="GBXM01085153">
    <property type="protein sequence ID" value="JAH23424.1"/>
    <property type="molecule type" value="Transcribed_RNA"/>
</dbReference>
<accession>A0A0E9R2T5</accession>
<proteinExistence type="predicted"/>
<organism evidence="1">
    <name type="scientific">Anguilla anguilla</name>
    <name type="common">European freshwater eel</name>
    <name type="synonym">Muraena anguilla</name>
    <dbReference type="NCBI Taxonomy" id="7936"/>
    <lineage>
        <taxon>Eukaryota</taxon>
        <taxon>Metazoa</taxon>
        <taxon>Chordata</taxon>
        <taxon>Craniata</taxon>
        <taxon>Vertebrata</taxon>
        <taxon>Euteleostomi</taxon>
        <taxon>Actinopterygii</taxon>
        <taxon>Neopterygii</taxon>
        <taxon>Teleostei</taxon>
        <taxon>Anguilliformes</taxon>
        <taxon>Anguillidae</taxon>
        <taxon>Anguilla</taxon>
    </lineage>
</organism>
<reference evidence="1" key="1">
    <citation type="submission" date="2014-11" db="EMBL/GenBank/DDBJ databases">
        <authorList>
            <person name="Amaro Gonzalez C."/>
        </authorList>
    </citation>
    <scope>NUCLEOTIDE SEQUENCE</scope>
</reference>